<dbReference type="AlphaFoldDB" id="A0A0P1ADK5"/>
<dbReference type="RefSeq" id="XP_024575343.1">
    <property type="nucleotide sequence ID" value="XM_024724468.1"/>
</dbReference>
<dbReference type="EMBL" id="CCYD01000322">
    <property type="protein sequence ID" value="CEG38974.1"/>
    <property type="molecule type" value="Genomic_DNA"/>
</dbReference>
<evidence type="ECO:0000313" key="1">
    <source>
        <dbReference type="EMBL" id="CEG38974.1"/>
    </source>
</evidence>
<protein>
    <submittedName>
        <fullName evidence="1">Uncharacterized protein</fullName>
    </submittedName>
</protein>
<sequence length="74" mass="8421">MTDKQKPREDVLKRLVCDLEAKKTLCCVKDYPGVELEQLNHYVKNFGPLVNPPTLLHAALSNEVSSHDVYRVGR</sequence>
<accession>A0A0P1ADK5</accession>
<dbReference type="OrthoDB" id="88517at2759"/>
<name>A0A0P1ADK5_PLAHL</name>
<proteinExistence type="predicted"/>
<dbReference type="Proteomes" id="UP000054928">
    <property type="component" value="Unassembled WGS sequence"/>
</dbReference>
<reference evidence="2" key="1">
    <citation type="submission" date="2014-09" db="EMBL/GenBank/DDBJ databases">
        <authorList>
            <person name="Sharma Rahul"/>
            <person name="Thines Marco"/>
        </authorList>
    </citation>
    <scope>NUCLEOTIDE SEQUENCE [LARGE SCALE GENOMIC DNA]</scope>
</reference>
<dbReference type="GeneID" id="36404071"/>
<organism evidence="1 2">
    <name type="scientific">Plasmopara halstedii</name>
    <name type="common">Downy mildew of sunflower</name>
    <dbReference type="NCBI Taxonomy" id="4781"/>
    <lineage>
        <taxon>Eukaryota</taxon>
        <taxon>Sar</taxon>
        <taxon>Stramenopiles</taxon>
        <taxon>Oomycota</taxon>
        <taxon>Peronosporomycetes</taxon>
        <taxon>Peronosporales</taxon>
        <taxon>Peronosporaceae</taxon>
        <taxon>Plasmopara</taxon>
    </lineage>
</organism>
<keyword evidence="2" id="KW-1185">Reference proteome</keyword>
<evidence type="ECO:0000313" key="2">
    <source>
        <dbReference type="Proteomes" id="UP000054928"/>
    </source>
</evidence>